<reference evidence="2" key="1">
    <citation type="submission" date="2012-06" db="EMBL/GenBank/DDBJ databases">
        <title>The genome sequence of Coniosporium apollinis CBS 100218.</title>
        <authorList>
            <consortium name="The Broad Institute Genome Sequencing Platform"/>
            <person name="Cuomo C."/>
            <person name="Gorbushina A."/>
            <person name="Noack S."/>
            <person name="Walker B."/>
            <person name="Young S.K."/>
            <person name="Zeng Q."/>
            <person name="Gargeya S."/>
            <person name="Fitzgerald M."/>
            <person name="Haas B."/>
            <person name="Abouelleil A."/>
            <person name="Alvarado L."/>
            <person name="Arachchi H.M."/>
            <person name="Berlin A.M."/>
            <person name="Chapman S.B."/>
            <person name="Goldberg J."/>
            <person name="Griggs A."/>
            <person name="Gujja S."/>
            <person name="Hansen M."/>
            <person name="Howarth C."/>
            <person name="Imamovic A."/>
            <person name="Larimer J."/>
            <person name="McCowan C."/>
            <person name="Montmayeur A."/>
            <person name="Murphy C."/>
            <person name="Neiman D."/>
            <person name="Pearson M."/>
            <person name="Priest M."/>
            <person name="Roberts A."/>
            <person name="Saif S."/>
            <person name="Shea T."/>
            <person name="Sisk P."/>
            <person name="Sykes S."/>
            <person name="Wortman J."/>
            <person name="Nusbaum C."/>
            <person name="Birren B."/>
        </authorList>
    </citation>
    <scope>NUCLEOTIDE SEQUENCE [LARGE SCALE GENOMIC DNA]</scope>
    <source>
        <strain evidence="2">CBS 100218</strain>
    </source>
</reference>
<proteinExistence type="predicted"/>
<organism evidence="1 2">
    <name type="scientific">Coniosporium apollinis (strain CBS 100218)</name>
    <name type="common">Rock-inhabiting black yeast</name>
    <dbReference type="NCBI Taxonomy" id="1168221"/>
    <lineage>
        <taxon>Eukaryota</taxon>
        <taxon>Fungi</taxon>
        <taxon>Dikarya</taxon>
        <taxon>Ascomycota</taxon>
        <taxon>Pezizomycotina</taxon>
        <taxon>Dothideomycetes</taxon>
        <taxon>Dothideomycetes incertae sedis</taxon>
        <taxon>Coniosporium</taxon>
    </lineage>
</organism>
<name>R7Z6N3_CONA1</name>
<dbReference type="RefSeq" id="XP_007784976.1">
    <property type="nucleotide sequence ID" value="XM_007786786.1"/>
</dbReference>
<evidence type="ECO:0000313" key="1">
    <source>
        <dbReference type="EMBL" id="EON69659.1"/>
    </source>
</evidence>
<dbReference type="HOGENOM" id="CLU_1652060_0_0_1"/>
<sequence length="160" mass="18413">MSESRFLTELLPELALHYRREALKEPEEKCPWLKPFRSAQPDLNEARDHFFKDGSDCINDLEKHTELVRLAAANEELTDEFGLLYIIFMAELYKDVESLTGLKDSGPEVYYDASAVGAHEIERKRNVIRERSKLGSLVDSFLDAGKEMHVKHLARDLGYI</sequence>
<dbReference type="GeneID" id="19906251"/>
<dbReference type="AlphaFoldDB" id="R7Z6N3"/>
<accession>R7Z6N3</accession>
<keyword evidence="2" id="KW-1185">Reference proteome</keyword>
<evidence type="ECO:0000313" key="2">
    <source>
        <dbReference type="Proteomes" id="UP000016924"/>
    </source>
</evidence>
<dbReference type="EMBL" id="JH767621">
    <property type="protein sequence ID" value="EON69659.1"/>
    <property type="molecule type" value="Genomic_DNA"/>
</dbReference>
<dbReference type="Proteomes" id="UP000016924">
    <property type="component" value="Unassembled WGS sequence"/>
</dbReference>
<protein>
    <submittedName>
        <fullName evidence="1">Uncharacterized protein</fullName>
    </submittedName>
</protein>
<gene>
    <name evidence="1" type="ORF">W97_08940</name>
</gene>